<dbReference type="PROSITE" id="PS00759">
    <property type="entry name" value="ARGE_DAPE_CPG2_2"/>
    <property type="match status" value="1"/>
</dbReference>
<dbReference type="PANTHER" id="PTHR43808:SF9">
    <property type="entry name" value="BLL0789 PROTEIN"/>
    <property type="match status" value="1"/>
</dbReference>
<evidence type="ECO:0000256" key="3">
    <source>
        <dbReference type="ARBA" id="ARBA00022801"/>
    </source>
</evidence>
<dbReference type="NCBIfam" id="NF005602">
    <property type="entry name" value="PRK07338.1"/>
    <property type="match status" value="1"/>
</dbReference>
<name>A0A5C6FBV3_9BACT</name>
<evidence type="ECO:0000256" key="1">
    <source>
        <dbReference type="ARBA" id="ARBA00001947"/>
    </source>
</evidence>
<keyword evidence="6" id="KW-0645">Protease</keyword>
<dbReference type="InterPro" id="IPR001261">
    <property type="entry name" value="ArgE/DapE_CS"/>
</dbReference>
<dbReference type="InterPro" id="IPR050072">
    <property type="entry name" value="Peptidase_M20A"/>
</dbReference>
<protein>
    <submittedName>
        <fullName evidence="6">Carboxypeptidase G2</fullName>
        <ecNumber evidence="6">3.4.17.11</ecNumber>
    </submittedName>
</protein>
<dbReference type="Gene3D" id="3.30.70.360">
    <property type="match status" value="1"/>
</dbReference>
<dbReference type="GO" id="GO:0046872">
    <property type="term" value="F:metal ion binding"/>
    <property type="evidence" value="ECO:0007669"/>
    <property type="project" value="UniProtKB-KW"/>
</dbReference>
<evidence type="ECO:0000256" key="4">
    <source>
        <dbReference type="ARBA" id="ARBA00022833"/>
    </source>
</evidence>
<dbReference type="Proteomes" id="UP000317977">
    <property type="component" value="Unassembled WGS sequence"/>
</dbReference>
<accession>A0A5C6FBV3</accession>
<dbReference type="OrthoDB" id="9783294at2"/>
<reference evidence="6 7" key="1">
    <citation type="submission" date="2019-02" db="EMBL/GenBank/DDBJ databases">
        <title>Deep-cultivation of Planctomycetes and their phenomic and genomic characterization uncovers novel biology.</title>
        <authorList>
            <person name="Wiegand S."/>
            <person name="Jogler M."/>
            <person name="Boedeker C."/>
            <person name="Pinto D."/>
            <person name="Vollmers J."/>
            <person name="Rivas-Marin E."/>
            <person name="Kohn T."/>
            <person name="Peeters S.H."/>
            <person name="Heuer A."/>
            <person name="Rast P."/>
            <person name="Oberbeckmann S."/>
            <person name="Bunk B."/>
            <person name="Jeske O."/>
            <person name="Meyerdierks A."/>
            <person name="Storesund J.E."/>
            <person name="Kallscheuer N."/>
            <person name="Luecker S."/>
            <person name="Lage O.M."/>
            <person name="Pohl T."/>
            <person name="Merkel B.J."/>
            <person name="Hornburger P."/>
            <person name="Mueller R.-W."/>
            <person name="Bruemmer F."/>
            <person name="Labrenz M."/>
            <person name="Spormann A.M."/>
            <person name="Op Den Camp H."/>
            <person name="Overmann J."/>
            <person name="Amann R."/>
            <person name="Jetten M.S.M."/>
            <person name="Mascher T."/>
            <person name="Medema M.H."/>
            <person name="Devos D.P."/>
            <person name="Kaster A.-K."/>
            <person name="Ovreas L."/>
            <person name="Rohde M."/>
            <person name="Galperin M.Y."/>
            <person name="Jogler C."/>
        </authorList>
    </citation>
    <scope>NUCLEOTIDE SEQUENCE [LARGE SCALE GENOMIC DNA]</scope>
    <source>
        <strain evidence="6 7">Poly59</strain>
    </source>
</reference>
<dbReference type="Pfam" id="PF07687">
    <property type="entry name" value="M20_dimer"/>
    <property type="match status" value="1"/>
</dbReference>
<dbReference type="SUPFAM" id="SSF53187">
    <property type="entry name" value="Zn-dependent exopeptidases"/>
    <property type="match status" value="1"/>
</dbReference>
<dbReference type="EC" id="3.4.17.11" evidence="6"/>
<dbReference type="GO" id="GO:0004180">
    <property type="term" value="F:carboxypeptidase activity"/>
    <property type="evidence" value="ECO:0007669"/>
    <property type="project" value="UniProtKB-KW"/>
</dbReference>
<keyword evidence="2" id="KW-0479">Metal-binding</keyword>
<proteinExistence type="predicted"/>
<gene>
    <name evidence="6" type="primary">cpg2_1</name>
    <name evidence="6" type="ORF">Poly59_06730</name>
</gene>
<dbReference type="RefSeq" id="WP_146532605.1">
    <property type="nucleotide sequence ID" value="NZ_SJPX01000001.1"/>
</dbReference>
<keyword evidence="4" id="KW-0862">Zinc</keyword>
<dbReference type="EMBL" id="SJPX01000001">
    <property type="protein sequence ID" value="TWU57764.1"/>
    <property type="molecule type" value="Genomic_DNA"/>
</dbReference>
<organism evidence="6 7">
    <name type="scientific">Rubripirellula reticaptiva</name>
    <dbReference type="NCBI Taxonomy" id="2528013"/>
    <lineage>
        <taxon>Bacteria</taxon>
        <taxon>Pseudomonadati</taxon>
        <taxon>Planctomycetota</taxon>
        <taxon>Planctomycetia</taxon>
        <taxon>Pirellulales</taxon>
        <taxon>Pirellulaceae</taxon>
        <taxon>Rubripirellula</taxon>
    </lineage>
</organism>
<dbReference type="InterPro" id="IPR011650">
    <property type="entry name" value="Peptidase_M20_dimer"/>
</dbReference>
<evidence type="ECO:0000256" key="2">
    <source>
        <dbReference type="ARBA" id="ARBA00022723"/>
    </source>
</evidence>
<keyword evidence="6" id="KW-0121">Carboxypeptidase</keyword>
<dbReference type="PANTHER" id="PTHR43808">
    <property type="entry name" value="ACETYLORNITHINE DEACETYLASE"/>
    <property type="match status" value="1"/>
</dbReference>
<evidence type="ECO:0000259" key="5">
    <source>
        <dbReference type="Pfam" id="PF07687"/>
    </source>
</evidence>
<evidence type="ECO:0000313" key="6">
    <source>
        <dbReference type="EMBL" id="TWU57764.1"/>
    </source>
</evidence>
<dbReference type="Pfam" id="PF01546">
    <property type="entry name" value="Peptidase_M20"/>
    <property type="match status" value="1"/>
</dbReference>
<dbReference type="SUPFAM" id="SSF55031">
    <property type="entry name" value="Bacterial exopeptidase dimerisation domain"/>
    <property type="match status" value="1"/>
</dbReference>
<comment type="caution">
    <text evidence="6">The sequence shown here is derived from an EMBL/GenBank/DDBJ whole genome shotgun (WGS) entry which is preliminary data.</text>
</comment>
<keyword evidence="7" id="KW-1185">Reference proteome</keyword>
<evidence type="ECO:0000313" key="7">
    <source>
        <dbReference type="Proteomes" id="UP000317977"/>
    </source>
</evidence>
<keyword evidence="3 6" id="KW-0378">Hydrolase</keyword>
<dbReference type="InterPro" id="IPR002933">
    <property type="entry name" value="Peptidase_M20"/>
</dbReference>
<sequence>MESSSAKLTERINAAAQWIGGRTESSVAELVRWCDQNSWSMDSTSLRSMAAMLIEDFGRVGVQFDSVELPELKLIGDSEELLRKPTGPLLVWHHNVSSKRRILMMIHYDTVYPPGIEPNRCVRMGNRLVGPGTADAKGGIAVIKLAMEAVLKFGLADGVGVSILLNPDEEIGTTASSEAIHAMVGQFDQALVFEPTLPDRSLVANRKGSGNFVFVVRGRSAHAGRNPQDGRNAIVHLAKLVPEITSLHDPDVGVLVNVGRITGGGPLNRVPDHAAVQLNVRVTDADAMVRVQQSLTDLAQQFCQDDFRVALQGEFHSPPKRVDAVGREMQQAVEQAAKFAGRSVRWSDTGGACDGSKLAAWGLKNVDTMGVSGDGLHSPTEFCEVDSIAPAALTVAALIASFAGQEHASQET</sequence>
<dbReference type="InterPro" id="IPR036264">
    <property type="entry name" value="Bact_exopeptidase_dim_dom"/>
</dbReference>
<dbReference type="Gene3D" id="3.40.630.10">
    <property type="entry name" value="Zn peptidases"/>
    <property type="match status" value="1"/>
</dbReference>
<feature type="domain" description="Peptidase M20 dimerisation" evidence="5">
    <location>
        <begin position="206"/>
        <end position="301"/>
    </location>
</feature>
<comment type="cofactor">
    <cofactor evidence="1">
        <name>Zn(2+)</name>
        <dbReference type="ChEBI" id="CHEBI:29105"/>
    </cofactor>
</comment>
<dbReference type="AlphaFoldDB" id="A0A5C6FBV3"/>